<reference evidence="5 6" key="1">
    <citation type="submission" date="2018-12" db="EMBL/GenBank/DDBJ databases">
        <authorList>
            <person name="Sun L."/>
            <person name="Chen Z."/>
        </authorList>
    </citation>
    <scope>NUCLEOTIDE SEQUENCE [LARGE SCALE GENOMIC DNA]</scope>
    <source>
        <strain evidence="5 6">3-5-3</strain>
    </source>
</reference>
<dbReference type="PANTHER" id="PTHR32089">
    <property type="entry name" value="METHYL-ACCEPTING CHEMOTAXIS PROTEIN MCPB"/>
    <property type="match status" value="1"/>
</dbReference>
<comment type="caution">
    <text evidence="5">The sequence shown here is derived from an EMBL/GenBank/DDBJ whole genome shotgun (WGS) entry which is preliminary data.</text>
</comment>
<name>A0A3S1B9F5_9BACL</name>
<dbReference type="GO" id="GO:0007165">
    <property type="term" value="P:signal transduction"/>
    <property type="evidence" value="ECO:0007669"/>
    <property type="project" value="UniProtKB-KW"/>
</dbReference>
<keyword evidence="3" id="KW-0812">Transmembrane</keyword>
<organism evidence="5 6">
    <name type="scientific">Paenibacillus zeisoli</name>
    <dbReference type="NCBI Taxonomy" id="2496267"/>
    <lineage>
        <taxon>Bacteria</taxon>
        <taxon>Bacillati</taxon>
        <taxon>Bacillota</taxon>
        <taxon>Bacilli</taxon>
        <taxon>Bacillales</taxon>
        <taxon>Paenibacillaceae</taxon>
        <taxon>Paenibacillus</taxon>
    </lineage>
</organism>
<evidence type="ECO:0000313" key="6">
    <source>
        <dbReference type="Proteomes" id="UP000272464"/>
    </source>
</evidence>
<evidence type="ECO:0000256" key="2">
    <source>
        <dbReference type="PROSITE-ProRule" id="PRU00284"/>
    </source>
</evidence>
<dbReference type="SUPFAM" id="SSF58104">
    <property type="entry name" value="Methyl-accepting chemotaxis protein (MCP) signaling domain"/>
    <property type="match status" value="1"/>
</dbReference>
<dbReference type="PANTHER" id="PTHR32089:SF112">
    <property type="entry name" value="LYSOZYME-LIKE PROTEIN-RELATED"/>
    <property type="match status" value="1"/>
</dbReference>
<dbReference type="CDD" id="cd11386">
    <property type="entry name" value="MCP_signal"/>
    <property type="match status" value="1"/>
</dbReference>
<evidence type="ECO:0000256" key="1">
    <source>
        <dbReference type="ARBA" id="ARBA00023224"/>
    </source>
</evidence>
<feature type="domain" description="Methyl-accepting transducer" evidence="4">
    <location>
        <begin position="199"/>
        <end position="438"/>
    </location>
</feature>
<feature type="transmembrane region" description="Helical" evidence="3">
    <location>
        <begin position="14"/>
        <end position="31"/>
    </location>
</feature>
<gene>
    <name evidence="5" type="ORF">EJP77_06220</name>
</gene>
<keyword evidence="6" id="KW-1185">Reference proteome</keyword>
<sequence length="481" mass="52177">MSDKLLALHERNKLMVWLLWISLLLGVGVSSSNHLRLTLAISGLPICILCVLLVWRKVAIRYVMYLVSIGLSLITFFFIEESEAFSSYFLIFFSFAIISIYHNYRPLLLNGIVAMGMTTYFVLTKATFEGENVFYMNAYLFVILGALISQSLIGAKMNRQQEASAAESAAAKERTEEVLVEVKGSVHVLGASITNLQKNASDTGEISGQVVLAFNEIASGIATQSVSVSDISEAMEQVNQNVSAATEASIQLSDKSRVTADFTTQGQGQMKDLASKINQIDHIVSDTSGVMEEVNQENQKIGSIVEMIGEIANQTNLLSLNASIEAARAGEHGQGFSVVATEIRKLAQHAQDASTEIAGILAAIQSRIAQASSLVGDGLTVVTEGKESAHSVEQLFDGIHANTAEVLQQAEQIRDMNARLQQSSQTVLQEVTTVAAFTEESAASVEEVLASSHAQQQHVVDIVESIKQLDEMMNKLEEVIK</sequence>
<dbReference type="Pfam" id="PF00015">
    <property type="entry name" value="MCPsignal"/>
    <property type="match status" value="1"/>
</dbReference>
<dbReference type="InterPro" id="IPR004089">
    <property type="entry name" value="MCPsignal_dom"/>
</dbReference>
<feature type="transmembrane region" description="Helical" evidence="3">
    <location>
        <begin position="108"/>
        <end position="128"/>
    </location>
</feature>
<feature type="transmembrane region" description="Helical" evidence="3">
    <location>
        <begin position="134"/>
        <end position="153"/>
    </location>
</feature>
<keyword evidence="1 2" id="KW-0807">Transducer</keyword>
<evidence type="ECO:0000259" key="4">
    <source>
        <dbReference type="PROSITE" id="PS50111"/>
    </source>
</evidence>
<dbReference type="OrthoDB" id="2166737at2"/>
<protein>
    <submittedName>
        <fullName evidence="5">Methyl-accepting chemotaxis protein</fullName>
    </submittedName>
</protein>
<evidence type="ECO:0000256" key="3">
    <source>
        <dbReference type="SAM" id="Phobius"/>
    </source>
</evidence>
<feature type="transmembrane region" description="Helical" evidence="3">
    <location>
        <begin position="85"/>
        <end position="101"/>
    </location>
</feature>
<dbReference type="SMART" id="SM00283">
    <property type="entry name" value="MA"/>
    <property type="match status" value="1"/>
</dbReference>
<dbReference type="PROSITE" id="PS50111">
    <property type="entry name" value="CHEMOTAXIS_TRANSDUC_2"/>
    <property type="match status" value="1"/>
</dbReference>
<dbReference type="AlphaFoldDB" id="A0A3S1B9F5"/>
<evidence type="ECO:0000313" key="5">
    <source>
        <dbReference type="EMBL" id="RUT33248.1"/>
    </source>
</evidence>
<feature type="transmembrane region" description="Helical" evidence="3">
    <location>
        <begin position="37"/>
        <end position="55"/>
    </location>
</feature>
<dbReference type="GO" id="GO:0016020">
    <property type="term" value="C:membrane"/>
    <property type="evidence" value="ECO:0007669"/>
    <property type="project" value="InterPro"/>
</dbReference>
<keyword evidence="3" id="KW-0472">Membrane</keyword>
<dbReference type="RefSeq" id="WP_127198364.1">
    <property type="nucleotide sequence ID" value="NZ_RZNX01000002.1"/>
</dbReference>
<feature type="transmembrane region" description="Helical" evidence="3">
    <location>
        <begin position="62"/>
        <end position="79"/>
    </location>
</feature>
<proteinExistence type="predicted"/>
<keyword evidence="3" id="KW-1133">Transmembrane helix</keyword>
<dbReference type="Proteomes" id="UP000272464">
    <property type="component" value="Unassembled WGS sequence"/>
</dbReference>
<dbReference type="EMBL" id="RZNX01000002">
    <property type="protein sequence ID" value="RUT33248.1"/>
    <property type="molecule type" value="Genomic_DNA"/>
</dbReference>
<dbReference type="Gene3D" id="1.10.287.950">
    <property type="entry name" value="Methyl-accepting chemotaxis protein"/>
    <property type="match status" value="1"/>
</dbReference>
<accession>A0A3S1B9F5</accession>